<evidence type="ECO:0000313" key="7">
    <source>
        <dbReference type="Proteomes" id="UP001552521"/>
    </source>
</evidence>
<dbReference type="RefSeq" id="WP_364588639.1">
    <property type="nucleotide sequence ID" value="NZ_JBFAQK010000004.1"/>
</dbReference>
<evidence type="ECO:0000256" key="4">
    <source>
        <dbReference type="ARBA" id="ARBA00023194"/>
    </source>
</evidence>
<keyword evidence="2" id="KW-0560">Oxidoreductase</keyword>
<proteinExistence type="predicted"/>
<evidence type="ECO:0000256" key="1">
    <source>
        <dbReference type="ARBA" id="ARBA00001954"/>
    </source>
</evidence>
<dbReference type="PANTHER" id="PTHR10696">
    <property type="entry name" value="GAMMA-BUTYROBETAINE HYDROXYLASE-RELATED"/>
    <property type="match status" value="1"/>
</dbReference>
<comment type="caution">
    <text evidence="6">The sequence shown here is derived from an EMBL/GenBank/DDBJ whole genome shotgun (WGS) entry which is preliminary data.</text>
</comment>
<organism evidence="6 7">
    <name type="scientific">Streptomyces kurssanovii</name>
    <dbReference type="NCBI Taxonomy" id="67312"/>
    <lineage>
        <taxon>Bacteria</taxon>
        <taxon>Bacillati</taxon>
        <taxon>Actinomycetota</taxon>
        <taxon>Actinomycetes</taxon>
        <taxon>Kitasatosporales</taxon>
        <taxon>Streptomycetaceae</taxon>
        <taxon>Streptomyces</taxon>
    </lineage>
</organism>
<dbReference type="Proteomes" id="UP001552521">
    <property type="component" value="Unassembled WGS sequence"/>
</dbReference>
<dbReference type="GO" id="GO:0051213">
    <property type="term" value="F:dioxygenase activity"/>
    <property type="evidence" value="ECO:0007669"/>
    <property type="project" value="UniProtKB-KW"/>
</dbReference>
<evidence type="ECO:0000256" key="3">
    <source>
        <dbReference type="ARBA" id="ARBA00023004"/>
    </source>
</evidence>
<gene>
    <name evidence="6" type="ORF">AB0K36_05440</name>
</gene>
<dbReference type="InterPro" id="IPR050411">
    <property type="entry name" value="AlphaKG_dependent_hydroxylases"/>
</dbReference>
<dbReference type="InterPro" id="IPR003819">
    <property type="entry name" value="TauD/TfdA-like"/>
</dbReference>
<keyword evidence="4" id="KW-0045">Antibiotic biosynthesis</keyword>
<feature type="domain" description="TauD/TfdA-like" evidence="5">
    <location>
        <begin position="10"/>
        <end position="236"/>
    </location>
</feature>
<evidence type="ECO:0000313" key="6">
    <source>
        <dbReference type="EMBL" id="MEV4680219.1"/>
    </source>
</evidence>
<protein>
    <submittedName>
        <fullName evidence="6">TauD/TfdA family dioxygenase</fullName>
    </submittedName>
</protein>
<name>A0ABV3HNS9_9ACTN</name>
<dbReference type="PANTHER" id="PTHR10696:SF56">
    <property type="entry name" value="TAUD_TFDA-LIKE DOMAIN-CONTAINING PROTEIN"/>
    <property type="match status" value="1"/>
</dbReference>
<dbReference type="EMBL" id="JBFAQK010000004">
    <property type="protein sequence ID" value="MEV4680219.1"/>
    <property type="molecule type" value="Genomic_DNA"/>
</dbReference>
<dbReference type="Gene3D" id="3.60.130.10">
    <property type="entry name" value="Clavaminate synthase-like"/>
    <property type="match status" value="1"/>
</dbReference>
<reference evidence="6 7" key="1">
    <citation type="submission" date="2024-06" db="EMBL/GenBank/DDBJ databases">
        <title>The Natural Products Discovery Center: Release of the First 8490 Sequenced Strains for Exploring Actinobacteria Biosynthetic Diversity.</title>
        <authorList>
            <person name="Kalkreuter E."/>
            <person name="Kautsar S.A."/>
            <person name="Yang D."/>
            <person name="Bader C.D."/>
            <person name="Teijaro C.N."/>
            <person name="Fluegel L."/>
            <person name="Davis C.M."/>
            <person name="Simpson J.R."/>
            <person name="Lauterbach L."/>
            <person name="Steele A.D."/>
            <person name="Gui C."/>
            <person name="Meng S."/>
            <person name="Li G."/>
            <person name="Viehrig K."/>
            <person name="Ye F."/>
            <person name="Su P."/>
            <person name="Kiefer A.F."/>
            <person name="Nichols A."/>
            <person name="Cepeda A.J."/>
            <person name="Yan W."/>
            <person name="Fan B."/>
            <person name="Jiang Y."/>
            <person name="Adhikari A."/>
            <person name="Zheng C.-J."/>
            <person name="Schuster L."/>
            <person name="Cowan T.M."/>
            <person name="Smanski M.J."/>
            <person name="Chevrette M.G."/>
            <person name="De Carvalho L.P.S."/>
            <person name="Shen B."/>
        </authorList>
    </citation>
    <scope>NUCLEOTIDE SEQUENCE [LARGE SCALE GENOMIC DNA]</scope>
    <source>
        <strain evidence="6 7">NPDC049344</strain>
    </source>
</reference>
<dbReference type="InterPro" id="IPR042098">
    <property type="entry name" value="TauD-like_sf"/>
</dbReference>
<comment type="cofactor">
    <cofactor evidence="1">
        <name>Fe(2+)</name>
        <dbReference type="ChEBI" id="CHEBI:29033"/>
    </cofactor>
</comment>
<dbReference type="Pfam" id="PF02668">
    <property type="entry name" value="TauD"/>
    <property type="match status" value="1"/>
</dbReference>
<dbReference type="SUPFAM" id="SSF51197">
    <property type="entry name" value="Clavaminate synthase-like"/>
    <property type="match status" value="1"/>
</dbReference>
<evidence type="ECO:0000256" key="2">
    <source>
        <dbReference type="ARBA" id="ARBA00023002"/>
    </source>
</evidence>
<keyword evidence="3" id="KW-0408">Iron</keyword>
<sequence>MSTALDVHVRELAEQGHTLLGGLETDEQAAQALRAFGELVPQYDGSLRYQVKAAPGFEERRYSKSVNTILVHTEAPGWNPPPTYLALHCRVQATCGSGHTELADMRRFVAMLGEADRAALYERDIEWVGHNTGGVGTEGVRRPVVERANGRETLRFSYNLLTTGQYDPPVDASVDPAELPLGSFGIHLAEQAEAFFRENKISVLIPENSVLVWDNQRMVHARSAYRDARRHLTRYWVAAPN</sequence>
<keyword evidence="7" id="KW-1185">Reference proteome</keyword>
<keyword evidence="6" id="KW-0223">Dioxygenase</keyword>
<accession>A0ABV3HNS9</accession>
<evidence type="ECO:0000259" key="5">
    <source>
        <dbReference type="Pfam" id="PF02668"/>
    </source>
</evidence>